<protein>
    <submittedName>
        <fullName evidence="1">Uncharacterized protein</fullName>
    </submittedName>
</protein>
<proteinExistence type="predicted"/>
<comment type="caution">
    <text evidence="1">The sequence shown here is derived from an EMBL/GenBank/DDBJ whole genome shotgun (WGS) entry which is preliminary data.</text>
</comment>
<dbReference type="Proteomes" id="UP001497535">
    <property type="component" value="Unassembled WGS sequence"/>
</dbReference>
<sequence>MADDVSLRKFANNFLRKDGLRIISTHAGELMTSELILALWNDFNNIGEWMEH</sequence>
<accession>A0ACB1AXB3</accession>
<name>A0ACB1AXB3_MELEN</name>
<gene>
    <name evidence="1" type="ORF">MENTE1834_LOCUS44653</name>
</gene>
<organism evidence="1 2">
    <name type="scientific">Meloidogyne enterolobii</name>
    <name type="common">Root-knot nematode worm</name>
    <name type="synonym">Meloidogyne mayaguensis</name>
    <dbReference type="NCBI Taxonomy" id="390850"/>
    <lineage>
        <taxon>Eukaryota</taxon>
        <taxon>Metazoa</taxon>
        <taxon>Ecdysozoa</taxon>
        <taxon>Nematoda</taxon>
        <taxon>Chromadorea</taxon>
        <taxon>Rhabditida</taxon>
        <taxon>Tylenchina</taxon>
        <taxon>Tylenchomorpha</taxon>
        <taxon>Tylenchoidea</taxon>
        <taxon>Meloidogynidae</taxon>
        <taxon>Meloidogyninae</taxon>
        <taxon>Meloidogyne</taxon>
    </lineage>
</organism>
<evidence type="ECO:0000313" key="2">
    <source>
        <dbReference type="Proteomes" id="UP001497535"/>
    </source>
</evidence>
<dbReference type="EMBL" id="CAVMJV010000139">
    <property type="protein sequence ID" value="CAK5111388.1"/>
    <property type="molecule type" value="Genomic_DNA"/>
</dbReference>
<keyword evidence="2" id="KW-1185">Reference proteome</keyword>
<reference evidence="1" key="1">
    <citation type="submission" date="2023-11" db="EMBL/GenBank/DDBJ databases">
        <authorList>
            <person name="Poullet M."/>
        </authorList>
    </citation>
    <scope>NUCLEOTIDE SEQUENCE</scope>
    <source>
        <strain evidence="1">E1834</strain>
    </source>
</reference>
<evidence type="ECO:0000313" key="1">
    <source>
        <dbReference type="EMBL" id="CAK5111388.1"/>
    </source>
</evidence>